<organism evidence="2 3">
    <name type="scientific">Thanatephorus cucumeris (strain AG1-IB / isolate 7/3/14)</name>
    <name type="common">Lettuce bottom rot fungus</name>
    <name type="synonym">Rhizoctonia solani</name>
    <dbReference type="NCBI Taxonomy" id="1108050"/>
    <lineage>
        <taxon>Eukaryota</taxon>
        <taxon>Fungi</taxon>
        <taxon>Dikarya</taxon>
        <taxon>Basidiomycota</taxon>
        <taxon>Agaricomycotina</taxon>
        <taxon>Agaricomycetes</taxon>
        <taxon>Cantharellales</taxon>
        <taxon>Ceratobasidiaceae</taxon>
        <taxon>Rhizoctonia</taxon>
        <taxon>Rhizoctonia solani AG-1</taxon>
    </lineage>
</organism>
<dbReference type="CDD" id="cd10445">
    <property type="entry name" value="GIY-YIG_bI1_like"/>
    <property type="match status" value="1"/>
</dbReference>
<geneLocation type="mitochondrion" evidence="2"/>
<dbReference type="EMBL" id="HF546977">
    <property type="protein sequence ID" value="CCO27483.1"/>
    <property type="molecule type" value="Genomic_DNA"/>
</dbReference>
<dbReference type="InterPro" id="IPR006350">
    <property type="entry name" value="Intron_endoG1"/>
</dbReference>
<protein>
    <submittedName>
        <fullName evidence="2">GIY-YIG endonuclease</fullName>
    </submittedName>
</protein>
<name>M5BJN5_THACB</name>
<dbReference type="Gene3D" id="3.40.1440.10">
    <property type="entry name" value="GIY-YIG endonuclease"/>
    <property type="match status" value="1"/>
</dbReference>
<evidence type="ECO:0000313" key="2">
    <source>
        <dbReference type="EMBL" id="CCO27483.1"/>
    </source>
</evidence>
<dbReference type="Proteomes" id="UP000012065">
    <property type="component" value="Mitochondrion MT"/>
</dbReference>
<dbReference type="InterPro" id="IPR035901">
    <property type="entry name" value="GIY-YIG_endonuc_sf"/>
</dbReference>
<keyword evidence="2" id="KW-0255">Endonuclease</keyword>
<dbReference type="PROSITE" id="PS50164">
    <property type="entry name" value="GIY_YIG"/>
    <property type="match status" value="1"/>
</dbReference>
<dbReference type="SMART" id="SM00465">
    <property type="entry name" value="GIYc"/>
    <property type="match status" value="1"/>
</dbReference>
<dbReference type="InterPro" id="IPR000305">
    <property type="entry name" value="GIY-YIG_endonuc"/>
</dbReference>
<keyword evidence="2" id="KW-0540">Nuclease</keyword>
<evidence type="ECO:0000259" key="1">
    <source>
        <dbReference type="PROSITE" id="PS50164"/>
    </source>
</evidence>
<gene>
    <name evidence="2" type="ORF">BN14_13068</name>
</gene>
<sequence>MRHRRMINKNSFKFTASTINNFSTSVNPNGDNSNFMLSLPSFASAAPKVFINVLNNRIEMSKQLRGRSGIYCWINILNGKYYIGSAVDLGNRFNDYFQDSYYKSRSNTLIVRSILKYGIGNFALVILDFVDKDDLLSREDHFIQTLNPEYNILQNAGNSMGYNHTPESIEKITNPPTVGCLYFLMGQRSSQKVSVSQL</sequence>
<dbReference type="Pfam" id="PF01541">
    <property type="entry name" value="GIY-YIG"/>
    <property type="match status" value="1"/>
</dbReference>
<reference evidence="2 3" key="1">
    <citation type="journal article" date="2013" name="J. Biotechnol.">
        <title>Establishment and interpretation of the genome sequence of the phytopathogenic fungus Rhizoctonia solani AG1-IB isolate 7/3/14.</title>
        <authorList>
            <person name="Wibberg D.W."/>
            <person name="Jelonek L.J."/>
            <person name="Rupp O.R."/>
            <person name="Hennig M.H."/>
            <person name="Eikmeyer F.E."/>
            <person name="Goesmann A.G."/>
            <person name="Hartmann A.H."/>
            <person name="Borriss R.B."/>
            <person name="Grosch R.G."/>
            <person name="Puehler A.P."/>
            <person name="Schlueter A.S."/>
        </authorList>
    </citation>
    <scope>NUCLEOTIDE SEQUENCE [LARGE SCALE GENOMIC DNA]</scope>
    <source>
        <strain evidence="3">AG1-IB / isolate 7/3/14</strain>
    </source>
</reference>
<proteinExistence type="predicted"/>
<keyword evidence="2" id="KW-0496">Mitochondrion</keyword>
<dbReference type="NCBIfam" id="TIGR01453">
    <property type="entry name" value="grpIintron_endo"/>
    <property type="match status" value="1"/>
</dbReference>
<evidence type="ECO:0000313" key="3">
    <source>
        <dbReference type="Proteomes" id="UP000012065"/>
    </source>
</evidence>
<dbReference type="SUPFAM" id="SSF82771">
    <property type="entry name" value="GIY-YIG endonuclease"/>
    <property type="match status" value="1"/>
</dbReference>
<accession>M5BJN5</accession>
<feature type="domain" description="GIY-YIG" evidence="1">
    <location>
        <begin position="66"/>
        <end position="152"/>
    </location>
</feature>
<dbReference type="GO" id="GO:0004519">
    <property type="term" value="F:endonuclease activity"/>
    <property type="evidence" value="ECO:0007669"/>
    <property type="project" value="UniProtKB-KW"/>
</dbReference>
<keyword evidence="2" id="KW-0378">Hydrolase</keyword>
<dbReference type="AlphaFoldDB" id="M5BJN5"/>